<dbReference type="OrthoDB" id="2627663at2"/>
<protein>
    <submittedName>
        <fullName evidence="2">Putative phage repressor protein CI</fullName>
    </submittedName>
</protein>
<gene>
    <name evidence="2" type="ORF">H480_19148</name>
</gene>
<keyword evidence="3" id="KW-1185">Reference proteome</keyword>
<dbReference type="InterPro" id="IPR001387">
    <property type="entry name" value="Cro/C1-type_HTH"/>
</dbReference>
<dbReference type="RefSeq" id="WP_003087056.1">
    <property type="nucleotide sequence ID" value="NZ_AOUO01000254.1"/>
</dbReference>
<dbReference type="EMBL" id="AOUO01000254">
    <property type="protein sequence ID" value="EOD66871.1"/>
    <property type="molecule type" value="Genomic_DNA"/>
</dbReference>
<name>R1I2W7_9PSEU</name>
<dbReference type="InterPro" id="IPR010982">
    <property type="entry name" value="Lambda_DNA-bd_dom_sf"/>
</dbReference>
<dbReference type="SUPFAM" id="SSF47413">
    <property type="entry name" value="lambda repressor-like DNA-binding domains"/>
    <property type="match status" value="1"/>
</dbReference>
<reference evidence="2 3" key="1">
    <citation type="submission" date="2013-02" db="EMBL/GenBank/DDBJ databases">
        <title>Draft genome sequence of Amycolatopsis vancoresmycina strain DSM 44592T.</title>
        <authorList>
            <person name="Kumar S."/>
            <person name="Kaur N."/>
            <person name="Kaur C."/>
            <person name="Raghava G.P.S."/>
            <person name="Mayilraj S."/>
        </authorList>
    </citation>
    <scope>NUCLEOTIDE SEQUENCE [LARGE SCALE GENOMIC DNA]</scope>
    <source>
        <strain evidence="2 3">DSM 44592</strain>
    </source>
</reference>
<dbReference type="Pfam" id="PF13560">
    <property type="entry name" value="HTH_31"/>
    <property type="match status" value="1"/>
</dbReference>
<feature type="domain" description="HTH cro/C1-type" evidence="1">
    <location>
        <begin position="12"/>
        <end position="66"/>
    </location>
</feature>
<proteinExistence type="predicted"/>
<organism evidence="2 3">
    <name type="scientific">Amycolatopsis vancoresmycina DSM 44592</name>
    <dbReference type="NCBI Taxonomy" id="1292037"/>
    <lineage>
        <taxon>Bacteria</taxon>
        <taxon>Bacillati</taxon>
        <taxon>Actinomycetota</taxon>
        <taxon>Actinomycetes</taxon>
        <taxon>Pseudonocardiales</taxon>
        <taxon>Pseudonocardiaceae</taxon>
        <taxon>Amycolatopsis</taxon>
    </lineage>
</organism>
<comment type="caution">
    <text evidence="2">The sequence shown here is derived from an EMBL/GenBank/DDBJ whole genome shotgun (WGS) entry which is preliminary data.</text>
</comment>
<evidence type="ECO:0000313" key="2">
    <source>
        <dbReference type="EMBL" id="EOD66871.1"/>
    </source>
</evidence>
<dbReference type="Proteomes" id="UP000014139">
    <property type="component" value="Unassembled WGS sequence"/>
</dbReference>
<sequence length="107" mass="11170">MTDFATAFGKRLKLARSTAGLTQTQLGELIGLTRSSVANLEAGRQAASAELAVRAANAVGAGVQWLLTGDAKIALPRDPIDRRALRVIAASLRHAVHDLDVTLGADP</sequence>
<evidence type="ECO:0000313" key="3">
    <source>
        <dbReference type="Proteomes" id="UP000014139"/>
    </source>
</evidence>
<dbReference type="AlphaFoldDB" id="R1I2W7"/>
<evidence type="ECO:0000259" key="1">
    <source>
        <dbReference type="PROSITE" id="PS50943"/>
    </source>
</evidence>
<dbReference type="CDD" id="cd00093">
    <property type="entry name" value="HTH_XRE"/>
    <property type="match status" value="1"/>
</dbReference>
<dbReference type="SMART" id="SM00530">
    <property type="entry name" value="HTH_XRE"/>
    <property type="match status" value="1"/>
</dbReference>
<dbReference type="PROSITE" id="PS50943">
    <property type="entry name" value="HTH_CROC1"/>
    <property type="match status" value="1"/>
</dbReference>
<accession>R1I2W7</accession>
<dbReference type="PATRIC" id="fig|1292037.4.peg.3649"/>
<dbReference type="Gene3D" id="1.10.260.40">
    <property type="entry name" value="lambda repressor-like DNA-binding domains"/>
    <property type="match status" value="1"/>
</dbReference>
<dbReference type="GO" id="GO:0003677">
    <property type="term" value="F:DNA binding"/>
    <property type="evidence" value="ECO:0007669"/>
    <property type="project" value="InterPro"/>
</dbReference>